<gene>
    <name evidence="2" type="ORF">C1645_828617</name>
</gene>
<protein>
    <submittedName>
        <fullName evidence="2">Uncharacterized protein</fullName>
    </submittedName>
</protein>
<feature type="region of interest" description="Disordered" evidence="1">
    <location>
        <begin position="1"/>
        <end position="23"/>
    </location>
</feature>
<sequence>MEREKKENSYQYLSSKNSNISNKSNLTEGTEVIEVTDISNIAKIIDLKATSSEVSTTIIQSESKCNNLETENESDAELELEESNSNNEESICDESIPNTNNNNKVPKISDISILDQRIAKNITDNMMFSTWVMETLNGLATVKELPTHPSFAYTHPPKNRSQFTIPQFFNNIQDLINSFFSNILQVLVTPHFFQPPLSQQSF</sequence>
<evidence type="ECO:0000313" key="3">
    <source>
        <dbReference type="Proteomes" id="UP000265703"/>
    </source>
</evidence>
<dbReference type="OrthoDB" id="2440456at2759"/>
<dbReference type="EMBL" id="QKYT01000339">
    <property type="protein sequence ID" value="RIA86879.1"/>
    <property type="molecule type" value="Genomic_DNA"/>
</dbReference>
<feature type="compositionally biased region" description="Acidic residues" evidence="1">
    <location>
        <begin position="70"/>
        <end position="82"/>
    </location>
</feature>
<accession>A0A397SPN6</accession>
<dbReference type="STRING" id="658196.A0A397SPN6"/>
<dbReference type="Proteomes" id="UP000265703">
    <property type="component" value="Unassembled WGS sequence"/>
</dbReference>
<organism evidence="2 3">
    <name type="scientific">Glomus cerebriforme</name>
    <dbReference type="NCBI Taxonomy" id="658196"/>
    <lineage>
        <taxon>Eukaryota</taxon>
        <taxon>Fungi</taxon>
        <taxon>Fungi incertae sedis</taxon>
        <taxon>Mucoromycota</taxon>
        <taxon>Glomeromycotina</taxon>
        <taxon>Glomeromycetes</taxon>
        <taxon>Glomerales</taxon>
        <taxon>Glomeraceae</taxon>
        <taxon>Glomus</taxon>
    </lineage>
</organism>
<dbReference type="AlphaFoldDB" id="A0A397SPN6"/>
<name>A0A397SPN6_9GLOM</name>
<reference evidence="2 3" key="1">
    <citation type="submission" date="2018-06" db="EMBL/GenBank/DDBJ databases">
        <title>Comparative genomics reveals the genomic features of Rhizophagus irregularis, R. cerebriforme, R. diaphanum and Gigaspora rosea, and their symbiotic lifestyle signature.</title>
        <authorList>
            <person name="Morin E."/>
            <person name="San Clemente H."/>
            <person name="Chen E.C.H."/>
            <person name="De La Providencia I."/>
            <person name="Hainaut M."/>
            <person name="Kuo A."/>
            <person name="Kohler A."/>
            <person name="Murat C."/>
            <person name="Tang N."/>
            <person name="Roy S."/>
            <person name="Loubradou J."/>
            <person name="Henrissat B."/>
            <person name="Grigoriev I.V."/>
            <person name="Corradi N."/>
            <person name="Roux C."/>
            <person name="Martin F.M."/>
        </authorList>
    </citation>
    <scope>NUCLEOTIDE SEQUENCE [LARGE SCALE GENOMIC DNA]</scope>
    <source>
        <strain evidence="2 3">DAOM 227022</strain>
    </source>
</reference>
<proteinExistence type="predicted"/>
<evidence type="ECO:0000313" key="2">
    <source>
        <dbReference type="EMBL" id="RIA86879.1"/>
    </source>
</evidence>
<feature type="region of interest" description="Disordered" evidence="1">
    <location>
        <begin position="65"/>
        <end position="103"/>
    </location>
</feature>
<keyword evidence="3" id="KW-1185">Reference proteome</keyword>
<comment type="caution">
    <text evidence="2">The sequence shown here is derived from an EMBL/GenBank/DDBJ whole genome shotgun (WGS) entry which is preliminary data.</text>
</comment>
<feature type="compositionally biased region" description="Low complexity" evidence="1">
    <location>
        <begin position="14"/>
        <end position="23"/>
    </location>
</feature>
<evidence type="ECO:0000256" key="1">
    <source>
        <dbReference type="SAM" id="MobiDB-lite"/>
    </source>
</evidence>